<evidence type="ECO:0000256" key="3">
    <source>
        <dbReference type="ARBA" id="ARBA00022898"/>
    </source>
</evidence>
<evidence type="ECO:0000256" key="2">
    <source>
        <dbReference type="ARBA" id="ARBA00009320"/>
    </source>
</evidence>
<comment type="cofactor">
    <cofactor evidence="1">
        <name>pyridoxal 5'-phosphate</name>
        <dbReference type="ChEBI" id="CHEBI:597326"/>
    </cofactor>
</comment>
<dbReference type="SUPFAM" id="SSF56752">
    <property type="entry name" value="D-aminoacid aminotransferase-like PLP-dependent enzymes"/>
    <property type="match status" value="1"/>
</dbReference>
<dbReference type="InterPro" id="IPR001544">
    <property type="entry name" value="Aminotrans_IV"/>
</dbReference>
<keyword evidence="3" id="KW-0663">Pyridoxal phosphate</keyword>
<dbReference type="FunFam" id="3.20.10.10:FF:000002">
    <property type="entry name" value="D-alanine aminotransferase"/>
    <property type="match status" value="1"/>
</dbReference>
<dbReference type="Pfam" id="PF01063">
    <property type="entry name" value="Aminotran_4"/>
    <property type="match status" value="1"/>
</dbReference>
<evidence type="ECO:0000256" key="1">
    <source>
        <dbReference type="ARBA" id="ARBA00001933"/>
    </source>
</evidence>
<dbReference type="PANTHER" id="PTHR42743">
    <property type="entry name" value="AMINO-ACID AMINOTRANSFERASE"/>
    <property type="match status" value="1"/>
</dbReference>
<dbReference type="Gene3D" id="3.30.470.10">
    <property type="match status" value="1"/>
</dbReference>
<dbReference type="PANTHER" id="PTHR42743:SF11">
    <property type="entry name" value="AMINODEOXYCHORISMATE LYASE"/>
    <property type="match status" value="1"/>
</dbReference>
<evidence type="ECO:0008006" key="6">
    <source>
        <dbReference type="Google" id="ProtNLM"/>
    </source>
</evidence>
<dbReference type="GO" id="GO:0003824">
    <property type="term" value="F:catalytic activity"/>
    <property type="evidence" value="ECO:0007669"/>
    <property type="project" value="InterPro"/>
</dbReference>
<dbReference type="InterPro" id="IPR050571">
    <property type="entry name" value="Class-IV_PLP-Dep_Aminotrnsfr"/>
</dbReference>
<comment type="caution">
    <text evidence="4">The sequence shown here is derived from an EMBL/GenBank/DDBJ whole genome shotgun (WGS) entry which is preliminary data.</text>
</comment>
<dbReference type="GO" id="GO:0046394">
    <property type="term" value="P:carboxylic acid biosynthetic process"/>
    <property type="evidence" value="ECO:0007669"/>
    <property type="project" value="UniProtKB-ARBA"/>
</dbReference>
<organism evidence="4 5">
    <name type="scientific">Candidatus Roizmanbacteria bacterium RIFCSPLOWO2_01_FULL_38_12</name>
    <dbReference type="NCBI Taxonomy" id="1802061"/>
    <lineage>
        <taxon>Bacteria</taxon>
        <taxon>Candidatus Roizmaniibacteriota</taxon>
    </lineage>
</organism>
<dbReference type="STRING" id="1802061.A3A93_02850"/>
<reference evidence="4 5" key="1">
    <citation type="journal article" date="2016" name="Nat. Commun.">
        <title>Thousands of microbial genomes shed light on interconnected biogeochemical processes in an aquifer system.</title>
        <authorList>
            <person name="Anantharaman K."/>
            <person name="Brown C.T."/>
            <person name="Hug L.A."/>
            <person name="Sharon I."/>
            <person name="Castelle C.J."/>
            <person name="Probst A.J."/>
            <person name="Thomas B.C."/>
            <person name="Singh A."/>
            <person name="Wilkins M.J."/>
            <person name="Karaoz U."/>
            <person name="Brodie E.L."/>
            <person name="Williams K.H."/>
            <person name="Hubbard S.S."/>
            <person name="Banfield J.F."/>
        </authorList>
    </citation>
    <scope>NUCLEOTIDE SEQUENCE [LARGE SCALE GENOMIC DNA]</scope>
</reference>
<dbReference type="InterPro" id="IPR036038">
    <property type="entry name" value="Aminotransferase-like"/>
</dbReference>
<dbReference type="InterPro" id="IPR043131">
    <property type="entry name" value="BCAT-like_N"/>
</dbReference>
<comment type="similarity">
    <text evidence="2">Belongs to the class-IV pyridoxal-phosphate-dependent aminotransferase family.</text>
</comment>
<sequence length="271" mass="31005">MEKIPICSINGRIVDKNQAVLSLQSIEAQYGFGVYENIKVRKNVVYFADEHIERLLHSAKCIALSHGFTSSHIYKDLLAYKTALRIDSYNLKLLLLGGKSEKESQLVILAALPKYPKKQWYRDGVSVVSYQHERFMPEAKTLNMLPSYFFYKKAASRGHYDAILLDDKNHVIEGTRTNIFFIKGKKIYHPPIKKILLGVTMMTLKRVLAKNGFNFEEKEVGLKEIIKYDGMMLTSTSSKILPVCKVDDVRMPIPESLRDIIKIYDAALPEI</sequence>
<dbReference type="Gene3D" id="3.20.10.10">
    <property type="entry name" value="D-amino Acid Aminotransferase, subunit A, domain 2"/>
    <property type="match status" value="1"/>
</dbReference>
<evidence type="ECO:0000313" key="4">
    <source>
        <dbReference type="EMBL" id="OGK47390.1"/>
    </source>
</evidence>
<gene>
    <name evidence="4" type="ORF">A3A93_02850</name>
</gene>
<name>A0A1F7IVK4_9BACT</name>
<dbReference type="GO" id="GO:0008652">
    <property type="term" value="P:amino acid biosynthetic process"/>
    <property type="evidence" value="ECO:0007669"/>
    <property type="project" value="UniProtKB-ARBA"/>
</dbReference>
<proteinExistence type="inferred from homology"/>
<dbReference type="InterPro" id="IPR043132">
    <property type="entry name" value="BCAT-like_C"/>
</dbReference>
<evidence type="ECO:0000313" key="5">
    <source>
        <dbReference type="Proteomes" id="UP000177141"/>
    </source>
</evidence>
<dbReference type="AlphaFoldDB" id="A0A1F7IVK4"/>
<protein>
    <recommendedName>
        <fullName evidence="6">Aminotransferase class IV</fullName>
    </recommendedName>
</protein>
<accession>A0A1F7IVK4</accession>
<dbReference type="Proteomes" id="UP000177141">
    <property type="component" value="Unassembled WGS sequence"/>
</dbReference>
<dbReference type="CDD" id="cd00449">
    <property type="entry name" value="PLPDE_IV"/>
    <property type="match status" value="1"/>
</dbReference>
<dbReference type="EMBL" id="MGAL01000033">
    <property type="protein sequence ID" value="OGK47390.1"/>
    <property type="molecule type" value="Genomic_DNA"/>
</dbReference>